<dbReference type="SMART" id="SM00953">
    <property type="entry name" value="RES"/>
    <property type="match status" value="1"/>
</dbReference>
<dbReference type="RefSeq" id="WP_212660185.1">
    <property type="nucleotide sequence ID" value="NZ_JAGXTP010000004.1"/>
</dbReference>
<keyword evidence="3" id="KW-1185">Reference proteome</keyword>
<gene>
    <name evidence="2" type="ORF">KD146_17745</name>
</gene>
<accession>A0A942EI94</accession>
<name>A0A942EI94_9HYPH</name>
<reference evidence="2" key="1">
    <citation type="submission" date="2021-04" db="EMBL/GenBank/DDBJ databases">
        <title>Devosia litorisediminis sp. nov., isolated from a sand dune.</title>
        <authorList>
            <person name="Park S."/>
            <person name="Yoon J.-H."/>
        </authorList>
    </citation>
    <scope>NUCLEOTIDE SEQUENCE</scope>
    <source>
        <strain evidence="2">BSSL-BM10</strain>
    </source>
</reference>
<organism evidence="2 3">
    <name type="scientific">Devosia litorisediminis</name>
    <dbReference type="NCBI Taxonomy" id="2829817"/>
    <lineage>
        <taxon>Bacteria</taxon>
        <taxon>Pseudomonadati</taxon>
        <taxon>Pseudomonadota</taxon>
        <taxon>Alphaproteobacteria</taxon>
        <taxon>Hyphomicrobiales</taxon>
        <taxon>Devosiaceae</taxon>
        <taxon>Devosia</taxon>
    </lineage>
</organism>
<dbReference type="Proteomes" id="UP000678281">
    <property type="component" value="Unassembled WGS sequence"/>
</dbReference>
<dbReference type="InterPro" id="IPR014914">
    <property type="entry name" value="RES_dom"/>
</dbReference>
<evidence type="ECO:0000313" key="3">
    <source>
        <dbReference type="Proteomes" id="UP000678281"/>
    </source>
</evidence>
<dbReference type="EMBL" id="JAGXTP010000004">
    <property type="protein sequence ID" value="MBS3850546.1"/>
    <property type="molecule type" value="Genomic_DNA"/>
</dbReference>
<proteinExistence type="predicted"/>
<evidence type="ECO:0000259" key="1">
    <source>
        <dbReference type="SMART" id="SM00953"/>
    </source>
</evidence>
<dbReference type="AlphaFoldDB" id="A0A942EI94"/>
<dbReference type="Pfam" id="PF08808">
    <property type="entry name" value="RES"/>
    <property type="match status" value="1"/>
</dbReference>
<comment type="caution">
    <text evidence="2">The sequence shown here is derived from an EMBL/GenBank/DDBJ whole genome shotgun (WGS) entry which is preliminary data.</text>
</comment>
<feature type="domain" description="RES" evidence="1">
    <location>
        <begin position="82"/>
        <end position="211"/>
    </location>
</feature>
<protein>
    <submittedName>
        <fullName evidence="2">RES family NAD+ phosphorylase</fullName>
    </submittedName>
</protein>
<sequence length="234" mass="24967">MSLDGVPIATIAIPTTVRLVSTARLRASVLASLADGDAELAMLAEIEGATSSRLRAQERGVTGLAANELVYDVPHAHFINASFAYARPRQPNRFNGSQRGAWYAALSTQTCLAEVGFHLTRFLADTGVYETVVEYAEMLCSLAGAYLDLRARPDHAALGADATRAYPEGNRLAEAARAHGLNGIVYPSVRHTGGTCFAALRPAAVQSVRQGDIYRMTWQGAPTPIVEGPLPTET</sequence>
<evidence type="ECO:0000313" key="2">
    <source>
        <dbReference type="EMBL" id="MBS3850546.1"/>
    </source>
</evidence>